<dbReference type="OMA" id="IESEWFQ"/>
<feature type="compositionally biased region" description="Pro residues" evidence="1">
    <location>
        <begin position="46"/>
        <end position="61"/>
    </location>
</feature>
<gene>
    <name evidence="2" type="ORF">BN946_scf185042.g168</name>
</gene>
<evidence type="ECO:0000313" key="2">
    <source>
        <dbReference type="EMBL" id="CDO69266.1"/>
    </source>
</evidence>
<name>A0A060S516_PYCCI</name>
<dbReference type="EMBL" id="CCBP010000034">
    <property type="protein sequence ID" value="CDO69266.1"/>
    <property type="molecule type" value="Genomic_DNA"/>
</dbReference>
<feature type="region of interest" description="Disordered" evidence="1">
    <location>
        <begin position="1"/>
        <end position="166"/>
    </location>
</feature>
<accession>A0A060S516</accession>
<protein>
    <submittedName>
        <fullName evidence="2">Uncharacterized protein</fullName>
    </submittedName>
</protein>
<sequence length="384" mass="42782">MAVSQSPVHHRRPQPSCLFKSPPDCSSTRHSGYGTRFPPLYFNGHPPYPPYLPSTPFPSGPSTPTHFTPSHTPTGTDSYGVLGDVTGSTVNANGKRSRTASTRGSAARGRGRGSAKRGRGGPPARILTTDDFPLIGPNAPVGTATGPPSFLDPTLHPPRPPAPLHEFQSILKQPDPDSSKAPATDVWWSVYLIETENGDPPDCDLPRIRAQPHSRLKPDSKVYPRVACRFCRDSQIPEDACWQIWSCVNGQTAMMRDHFRAHHHEEWRAAVIKNQLKGWAQLAYKQQPSLMHEGLPAQPPEPYSRHGLESRLGDLIAADDQAIQVIESEWFQKVIIYASTSPRPLTDADIPHRTQMHNVLIRKYETEIRRIREELQCWPLSRPL</sequence>
<reference evidence="2" key="1">
    <citation type="submission" date="2014-01" db="EMBL/GenBank/DDBJ databases">
        <title>The genome of the white-rot fungus Pycnoporus cinnabarinus: a basidiomycete model with a versatile arsenal for lignocellulosic biomass breakdown.</title>
        <authorList>
            <person name="Levasseur A."/>
            <person name="Lomascolo A."/>
            <person name="Ruiz-Duenas F.J."/>
            <person name="Uzan E."/>
            <person name="Piumi F."/>
            <person name="Kues U."/>
            <person name="Ram A.F.J."/>
            <person name="Murat C."/>
            <person name="Haon M."/>
            <person name="Benoit I."/>
            <person name="Arfi Y."/>
            <person name="Chevret D."/>
            <person name="Drula E."/>
            <person name="Kwon M.J."/>
            <person name="Gouret P."/>
            <person name="Lesage-Meessen L."/>
            <person name="Lombard V."/>
            <person name="Mariette J."/>
            <person name="Noirot C."/>
            <person name="Park J."/>
            <person name="Patyshakuliyeva A."/>
            <person name="Wieneger R.A.B."/>
            <person name="Wosten H.A.B."/>
            <person name="Martin F."/>
            <person name="Coutinho P.M."/>
            <person name="de Vries R."/>
            <person name="Martinez A.T."/>
            <person name="Klopp C."/>
            <person name="Pontarotti P."/>
            <person name="Henrissat B."/>
            <person name="Record E."/>
        </authorList>
    </citation>
    <scope>NUCLEOTIDE SEQUENCE [LARGE SCALE GENOMIC DNA]</scope>
    <source>
        <strain evidence="2">BRFM137</strain>
    </source>
</reference>
<dbReference type="Proteomes" id="UP000029665">
    <property type="component" value="Unassembled WGS sequence"/>
</dbReference>
<dbReference type="OrthoDB" id="10617249at2759"/>
<feature type="compositionally biased region" description="Low complexity" evidence="1">
    <location>
        <begin position="62"/>
        <end position="76"/>
    </location>
</feature>
<keyword evidence="3" id="KW-1185">Reference proteome</keyword>
<dbReference type="STRING" id="5643.A0A060S516"/>
<feature type="compositionally biased region" description="Low complexity" evidence="1">
    <location>
        <begin position="99"/>
        <end position="108"/>
    </location>
</feature>
<proteinExistence type="predicted"/>
<comment type="caution">
    <text evidence="2">The sequence shown here is derived from an EMBL/GenBank/DDBJ whole genome shotgun (WGS) entry which is preliminary data.</text>
</comment>
<organism evidence="2 3">
    <name type="scientific">Pycnoporus cinnabarinus</name>
    <name type="common">Cinnabar-red polypore</name>
    <name type="synonym">Trametes cinnabarina</name>
    <dbReference type="NCBI Taxonomy" id="5643"/>
    <lineage>
        <taxon>Eukaryota</taxon>
        <taxon>Fungi</taxon>
        <taxon>Dikarya</taxon>
        <taxon>Basidiomycota</taxon>
        <taxon>Agaricomycotina</taxon>
        <taxon>Agaricomycetes</taxon>
        <taxon>Polyporales</taxon>
        <taxon>Polyporaceae</taxon>
        <taxon>Trametes</taxon>
    </lineage>
</organism>
<dbReference type="HOGENOM" id="CLU_719895_0_0_1"/>
<evidence type="ECO:0000256" key="1">
    <source>
        <dbReference type="SAM" id="MobiDB-lite"/>
    </source>
</evidence>
<feature type="compositionally biased region" description="Basic residues" evidence="1">
    <location>
        <begin position="109"/>
        <end position="119"/>
    </location>
</feature>
<dbReference type="AlphaFoldDB" id="A0A060S516"/>
<evidence type="ECO:0000313" key="3">
    <source>
        <dbReference type="Proteomes" id="UP000029665"/>
    </source>
</evidence>